<dbReference type="VEuPathDB" id="FungiDB:HpaG810440"/>
<evidence type="ECO:0000256" key="1">
    <source>
        <dbReference type="SAM" id="MobiDB-lite"/>
    </source>
</evidence>
<organism evidence="2 3">
    <name type="scientific">Hyaloperonospora arabidopsidis (strain Emoy2)</name>
    <name type="common">Downy mildew agent</name>
    <name type="synonym">Peronospora arabidopsidis</name>
    <dbReference type="NCBI Taxonomy" id="559515"/>
    <lineage>
        <taxon>Eukaryota</taxon>
        <taxon>Sar</taxon>
        <taxon>Stramenopiles</taxon>
        <taxon>Oomycota</taxon>
        <taxon>Peronosporomycetes</taxon>
        <taxon>Peronosporales</taxon>
        <taxon>Peronosporaceae</taxon>
        <taxon>Hyaloperonospora</taxon>
    </lineage>
</organism>
<dbReference type="InParanoid" id="M4BV98"/>
<protein>
    <submittedName>
        <fullName evidence="2">Uncharacterized protein</fullName>
    </submittedName>
</protein>
<evidence type="ECO:0000313" key="3">
    <source>
        <dbReference type="Proteomes" id="UP000011713"/>
    </source>
</evidence>
<reference evidence="3" key="1">
    <citation type="journal article" date="2010" name="Science">
        <title>Signatures of adaptation to obligate biotrophy in the Hyaloperonospora arabidopsidis genome.</title>
        <authorList>
            <person name="Baxter L."/>
            <person name="Tripathy S."/>
            <person name="Ishaque N."/>
            <person name="Boot N."/>
            <person name="Cabral A."/>
            <person name="Kemen E."/>
            <person name="Thines M."/>
            <person name="Ah-Fong A."/>
            <person name="Anderson R."/>
            <person name="Badejoko W."/>
            <person name="Bittner-Eddy P."/>
            <person name="Boore J.L."/>
            <person name="Chibucos M.C."/>
            <person name="Coates M."/>
            <person name="Dehal P."/>
            <person name="Delehaunty K."/>
            <person name="Dong S."/>
            <person name="Downton P."/>
            <person name="Dumas B."/>
            <person name="Fabro G."/>
            <person name="Fronick C."/>
            <person name="Fuerstenberg S.I."/>
            <person name="Fulton L."/>
            <person name="Gaulin E."/>
            <person name="Govers F."/>
            <person name="Hughes L."/>
            <person name="Humphray S."/>
            <person name="Jiang R.H."/>
            <person name="Judelson H."/>
            <person name="Kamoun S."/>
            <person name="Kyung K."/>
            <person name="Meijer H."/>
            <person name="Minx P."/>
            <person name="Morris P."/>
            <person name="Nelson J."/>
            <person name="Phuntumart V."/>
            <person name="Qutob D."/>
            <person name="Rehmany A."/>
            <person name="Rougon-Cardoso A."/>
            <person name="Ryden P."/>
            <person name="Torto-Alalibo T."/>
            <person name="Studholme D."/>
            <person name="Wang Y."/>
            <person name="Win J."/>
            <person name="Wood J."/>
            <person name="Clifton S.W."/>
            <person name="Rogers J."/>
            <person name="Van den Ackerveken G."/>
            <person name="Jones J.D."/>
            <person name="McDowell J.M."/>
            <person name="Beynon J."/>
            <person name="Tyler B.M."/>
        </authorList>
    </citation>
    <scope>NUCLEOTIDE SEQUENCE [LARGE SCALE GENOMIC DNA]</scope>
    <source>
        <strain evidence="3">Emoy2</strain>
    </source>
</reference>
<name>M4BV98_HYAAE</name>
<sequence length="114" mass="12324">MNELTMASENRRVLIAHAYCRQQSHAHRCDSPEWETRRASPGASLAGDHRGAGVGWSWRCVPADASRWGARAQGPELVLKAAARRLSYAAAVSGLVDKPGTADISQSELGDVQR</sequence>
<dbReference type="Proteomes" id="UP000011713">
    <property type="component" value="Unassembled WGS sequence"/>
</dbReference>
<proteinExistence type="predicted"/>
<reference evidence="2" key="2">
    <citation type="submission" date="2015-06" db="UniProtKB">
        <authorList>
            <consortium name="EnsemblProtists"/>
        </authorList>
    </citation>
    <scope>IDENTIFICATION</scope>
    <source>
        <strain evidence="2">Emoy2</strain>
    </source>
</reference>
<accession>M4BV98</accession>
<dbReference type="AlphaFoldDB" id="M4BV98"/>
<dbReference type="EMBL" id="JH597971">
    <property type="status" value="NOT_ANNOTATED_CDS"/>
    <property type="molecule type" value="Genomic_DNA"/>
</dbReference>
<dbReference type="EnsemblProtists" id="HpaT810440">
    <property type="protein sequence ID" value="HpaP810440"/>
    <property type="gene ID" value="HpaG810440"/>
</dbReference>
<evidence type="ECO:0000313" key="2">
    <source>
        <dbReference type="EnsemblProtists" id="HpaP810440"/>
    </source>
</evidence>
<feature type="region of interest" description="Disordered" evidence="1">
    <location>
        <begin position="30"/>
        <end position="49"/>
    </location>
</feature>
<keyword evidence="3" id="KW-1185">Reference proteome</keyword>
<dbReference type="HOGENOM" id="CLU_2125836_0_0_1"/>